<dbReference type="Gene3D" id="3.30.1360.10">
    <property type="entry name" value="RNA polymerase, RBP11-like subunit"/>
    <property type="match status" value="1"/>
</dbReference>
<dbReference type="Pfam" id="PF01000">
    <property type="entry name" value="RNA_pol_A_bac"/>
    <property type="match status" value="1"/>
</dbReference>
<keyword evidence="5" id="KW-1185">Reference proteome</keyword>
<evidence type="ECO:0000256" key="2">
    <source>
        <dbReference type="ARBA" id="ARBA00023163"/>
    </source>
</evidence>
<organism evidence="4 5">
    <name type="scientific">Candidatus Hodgkinia cicadicola</name>
    <dbReference type="NCBI Taxonomy" id="573658"/>
    <lineage>
        <taxon>Bacteria</taxon>
        <taxon>Pseudomonadati</taxon>
        <taxon>Pseudomonadota</taxon>
        <taxon>Alphaproteobacteria</taxon>
        <taxon>Hyphomicrobiales</taxon>
        <taxon>Candidatus Hodgkinia</taxon>
    </lineage>
</organism>
<dbReference type="InterPro" id="IPR036643">
    <property type="entry name" value="RNApol_insert_sf"/>
</dbReference>
<name>A0ABX4MHY5_9HYPH</name>
<gene>
    <name evidence="4" type="primary">rpoA</name>
    <name evidence="4" type="ORF">alecur_171</name>
</gene>
<dbReference type="SUPFAM" id="SSF55257">
    <property type="entry name" value="RBP11-like subunits of RNA polymerase"/>
    <property type="match status" value="1"/>
</dbReference>
<reference evidence="4" key="1">
    <citation type="submission" date="2017-09" db="EMBL/GenBank/DDBJ databases">
        <authorList>
            <person name="Campbell M.A."/>
            <person name="Lukasik P."/>
            <person name="Simon C."/>
            <person name="McCutcheon J.P."/>
        </authorList>
    </citation>
    <scope>NUCLEOTIDE SEQUENCE [LARGE SCALE GENOMIC DNA]</scope>
    <source>
        <strain evidence="4">ALECUR</strain>
    </source>
</reference>
<dbReference type="SMART" id="SM00662">
    <property type="entry name" value="RPOLD"/>
    <property type="match status" value="1"/>
</dbReference>
<feature type="domain" description="DNA-directed RNA polymerase RpoA/D/Rpb3-type" evidence="3">
    <location>
        <begin position="15"/>
        <end position="222"/>
    </location>
</feature>
<dbReference type="Pfam" id="PF01193">
    <property type="entry name" value="RNA_pol_L"/>
    <property type="match status" value="1"/>
</dbReference>
<keyword evidence="2" id="KW-0804">Transcription</keyword>
<dbReference type="GO" id="GO:0000428">
    <property type="term" value="C:DNA-directed RNA polymerase complex"/>
    <property type="evidence" value="ECO:0007669"/>
    <property type="project" value="UniProtKB-KW"/>
</dbReference>
<keyword evidence="1 4" id="KW-0240">DNA-directed RNA polymerase</keyword>
<dbReference type="Gene3D" id="2.170.120.12">
    <property type="entry name" value="DNA-directed RNA polymerase, insert domain"/>
    <property type="match status" value="1"/>
</dbReference>
<protein>
    <submittedName>
        <fullName evidence="4">DNA-directed RNA polymerase subunit alpha</fullName>
        <ecNumber evidence="4">2.7.7.6</ecNumber>
    </submittedName>
</protein>
<proteinExistence type="predicted"/>
<dbReference type="Proteomes" id="UP000229529">
    <property type="component" value="Unassembled WGS sequence"/>
</dbReference>
<comment type="caution">
    <text evidence="4">The sequence shown here is derived from an EMBL/GenBank/DDBJ whole genome shotgun (WGS) entry which is preliminary data.</text>
</comment>
<accession>A0ABX4MHY5</accession>
<dbReference type="InterPro" id="IPR036603">
    <property type="entry name" value="RBP11-like"/>
</dbReference>
<dbReference type="GO" id="GO:0003899">
    <property type="term" value="F:DNA-directed RNA polymerase activity"/>
    <property type="evidence" value="ECO:0007669"/>
    <property type="project" value="UniProtKB-EC"/>
</dbReference>
<dbReference type="InterPro" id="IPR011262">
    <property type="entry name" value="DNA-dir_RNA_pol_insert"/>
</dbReference>
<evidence type="ECO:0000313" key="4">
    <source>
        <dbReference type="EMBL" id="PIM96213.1"/>
    </source>
</evidence>
<evidence type="ECO:0000313" key="5">
    <source>
        <dbReference type="Proteomes" id="UP000229529"/>
    </source>
</evidence>
<sequence length="228" mass="25335">MQQISLMPIGHNRFGLNITLVNKSLTQTIGNALRRALVANVEGYTVIGIGIDGFYNELGRIDGVKEDVIEVINNIKQLRFVCQDGRRVFKLIISSSKVGGFFARDIHLPNGVLIINCNQYICGLRGGVRLRVELVVGCGRGYLTASEVQDRYNQYLDSCLALDVDFNPIKKVSFRIIKQDFNTYSHGGMELAIESNGSVDIVGTILRCCTILIRDLNSIKKALRGYYG</sequence>
<dbReference type="EC" id="2.7.7.6" evidence="4"/>
<dbReference type="EMBL" id="NXGS01000115">
    <property type="protein sequence ID" value="PIM96213.1"/>
    <property type="molecule type" value="Genomic_DNA"/>
</dbReference>
<keyword evidence="4" id="KW-0548">Nucleotidyltransferase</keyword>
<dbReference type="SUPFAM" id="SSF56553">
    <property type="entry name" value="Insert subdomain of RNA polymerase alpha subunit"/>
    <property type="match status" value="1"/>
</dbReference>
<keyword evidence="4" id="KW-0808">Transferase</keyword>
<dbReference type="InterPro" id="IPR011263">
    <property type="entry name" value="DNA-dir_RNA_pol_RpoA/D/Rpb3"/>
</dbReference>
<evidence type="ECO:0000259" key="3">
    <source>
        <dbReference type="SMART" id="SM00662"/>
    </source>
</evidence>
<evidence type="ECO:0000256" key="1">
    <source>
        <dbReference type="ARBA" id="ARBA00022478"/>
    </source>
</evidence>